<dbReference type="AlphaFoldDB" id="A0A3B0RTV0"/>
<protein>
    <submittedName>
        <fullName evidence="2">Succinylarginine dihydrolase</fullName>
        <ecNumber evidence="2">3.5.3.23</ecNumber>
    </submittedName>
</protein>
<gene>
    <name evidence="2" type="ORF">MNBD_ALPHA06-231</name>
</gene>
<dbReference type="GO" id="GO:0006525">
    <property type="term" value="P:arginine metabolic process"/>
    <property type="evidence" value="ECO:0007669"/>
    <property type="project" value="InterPro"/>
</dbReference>
<dbReference type="HAMAP" id="MF_01172">
    <property type="entry name" value="AstB"/>
    <property type="match status" value="1"/>
</dbReference>
<dbReference type="PANTHER" id="PTHR30420">
    <property type="entry name" value="N-SUCCINYLARGININE DIHYDROLASE"/>
    <property type="match status" value="1"/>
</dbReference>
<dbReference type="EC" id="3.5.3.23" evidence="2"/>
<dbReference type="InterPro" id="IPR007079">
    <property type="entry name" value="SuccinylArg_d-Hdrlase_AstB"/>
</dbReference>
<keyword evidence="1 2" id="KW-0378">Hydrolase</keyword>
<dbReference type="NCBIfam" id="NF009789">
    <property type="entry name" value="PRK13281.1"/>
    <property type="match status" value="1"/>
</dbReference>
<name>A0A3B0RTV0_9ZZZZ</name>
<dbReference type="InterPro" id="IPR037031">
    <property type="entry name" value="AstB_sf"/>
</dbReference>
<evidence type="ECO:0000256" key="1">
    <source>
        <dbReference type="ARBA" id="ARBA00022801"/>
    </source>
</evidence>
<dbReference type="GO" id="GO:0009015">
    <property type="term" value="F:N-succinylarginine dihydrolase activity"/>
    <property type="evidence" value="ECO:0007669"/>
    <property type="project" value="UniProtKB-EC"/>
</dbReference>
<evidence type="ECO:0000313" key="2">
    <source>
        <dbReference type="EMBL" id="VAV97194.1"/>
    </source>
</evidence>
<accession>A0A3B0RTV0</accession>
<organism evidence="2">
    <name type="scientific">hydrothermal vent metagenome</name>
    <dbReference type="NCBI Taxonomy" id="652676"/>
    <lineage>
        <taxon>unclassified sequences</taxon>
        <taxon>metagenomes</taxon>
        <taxon>ecological metagenomes</taxon>
    </lineage>
</organism>
<dbReference type="PANTHER" id="PTHR30420:SF2">
    <property type="entry name" value="N-SUCCINYLARGININE DIHYDROLASE"/>
    <property type="match status" value="1"/>
</dbReference>
<proteinExistence type="inferred from homology"/>
<dbReference type="EMBL" id="UOEE01000241">
    <property type="protein sequence ID" value="VAV97194.1"/>
    <property type="molecule type" value="Genomic_DNA"/>
</dbReference>
<dbReference type="SUPFAM" id="SSF55909">
    <property type="entry name" value="Pentein"/>
    <property type="match status" value="1"/>
</dbReference>
<dbReference type="NCBIfam" id="TIGR03241">
    <property type="entry name" value="arg_catab_astB"/>
    <property type="match status" value="1"/>
</dbReference>
<reference evidence="2" key="1">
    <citation type="submission" date="2018-06" db="EMBL/GenBank/DDBJ databases">
        <authorList>
            <person name="Zhirakovskaya E."/>
        </authorList>
    </citation>
    <scope>NUCLEOTIDE SEQUENCE</scope>
</reference>
<dbReference type="Gene3D" id="3.75.10.20">
    <property type="entry name" value="Succinylarginine dihydrolase"/>
    <property type="match status" value="1"/>
</dbReference>
<sequence length="445" mass="47869">MKAIEANFDGLVGPSHNYGGLSFGNLASARNQGEVSRPKQAALQGLAKMKWLADAGLVQGVLPPHERPFLPLLRAAGFAGNDAQVYENAWRQAPGLAGASLSAAAMWSANAAMVSPSADTKDGRLHFMPANLSTMLHRSIEAEQTMRALRAAFPGDQHFAVHRPLPAHPSFADEGAANHVRLCKEHGAPGVELLVYGRDDSQSQLAFPARQTRQSVEAIARAHLLAPARTVLVQQGAKSIEAGAFHLDVVCVGTGECLFFHQYAFADKAGVLADIETAAKGLFAPVFVEVSNKDVPIADAIISYLFNSMLVQWPGEERLVLIAPAECRKTASVLAYTKQLVAGNGPIGRVEFVDVRQSMQNGGGPACLRLRVVLNEAQLQATNPKMLMNDRLFGQLQSWVNKHYRDELSPADLPDPALIDEGRGALDKLTGILGLGADFYPFQRD</sequence>
<dbReference type="Pfam" id="PF04996">
    <property type="entry name" value="AstB"/>
    <property type="match status" value="1"/>
</dbReference>